<dbReference type="InterPro" id="IPR013216">
    <property type="entry name" value="Methyltransf_11"/>
</dbReference>
<evidence type="ECO:0000256" key="5">
    <source>
        <dbReference type="ARBA" id="ARBA00022840"/>
    </source>
</evidence>
<feature type="region of interest" description="Disordered" evidence="11">
    <location>
        <begin position="408"/>
        <end position="445"/>
    </location>
</feature>
<feature type="active site" description="Glycyl thioester intermediate" evidence="10">
    <location>
        <position position="337"/>
    </location>
</feature>
<keyword evidence="4" id="KW-0833">Ubl conjugation pathway</keyword>
<keyword evidence="2" id="KW-0808">Transferase</keyword>
<dbReference type="SUPFAM" id="SSF54495">
    <property type="entry name" value="UBC-like"/>
    <property type="match status" value="1"/>
</dbReference>
<dbReference type="InterPro" id="IPR029063">
    <property type="entry name" value="SAM-dependent_MTases_sf"/>
</dbReference>
<evidence type="ECO:0000256" key="1">
    <source>
        <dbReference type="ARBA" id="ARBA00012486"/>
    </source>
</evidence>
<dbReference type="OrthoDB" id="9978460at2759"/>
<evidence type="ECO:0000259" key="12">
    <source>
        <dbReference type="PROSITE" id="PS50127"/>
    </source>
</evidence>
<dbReference type="PROSITE" id="PS00183">
    <property type="entry name" value="UBC_1"/>
    <property type="match status" value="1"/>
</dbReference>
<protein>
    <recommendedName>
        <fullName evidence="6">Ubiquitin-conjugating enzyme E2 T</fullName>
        <ecNumber evidence="1">2.3.2.23</ecNumber>
    </recommendedName>
    <alternativeName>
        <fullName evidence="7">E2 ubiquitin-conjugating enzyme T</fullName>
    </alternativeName>
    <alternativeName>
        <fullName evidence="9">Ubiquitin carrier protein T</fullName>
    </alternativeName>
    <alternativeName>
        <fullName evidence="8">Ubiquitin-protein ligase T</fullName>
    </alternativeName>
</protein>
<keyword evidence="14" id="KW-1185">Reference proteome</keyword>
<dbReference type="Gene3D" id="3.40.50.150">
    <property type="entry name" value="Vaccinia Virus protein VP39"/>
    <property type="match status" value="1"/>
</dbReference>
<dbReference type="Proteomes" id="UP000824219">
    <property type="component" value="Linkage Group LG15"/>
</dbReference>
<dbReference type="GO" id="GO:0005524">
    <property type="term" value="F:ATP binding"/>
    <property type="evidence" value="ECO:0007669"/>
    <property type="project" value="UniProtKB-KW"/>
</dbReference>
<dbReference type="PANTHER" id="PTHR24067">
    <property type="entry name" value="UBIQUITIN-CONJUGATING ENZYME E2"/>
    <property type="match status" value="1"/>
</dbReference>
<evidence type="ECO:0000256" key="4">
    <source>
        <dbReference type="ARBA" id="ARBA00022786"/>
    </source>
</evidence>
<dbReference type="EMBL" id="JAHKSW010000015">
    <property type="protein sequence ID" value="KAG7323125.1"/>
    <property type="molecule type" value="Genomic_DNA"/>
</dbReference>
<accession>A0A9D3NJB5</accession>
<dbReference type="AlphaFoldDB" id="A0A9D3NJB5"/>
<name>A0A9D3NJB5_9TELE</name>
<keyword evidence="5" id="KW-0067">ATP-binding</keyword>
<proteinExistence type="predicted"/>
<dbReference type="PROSITE" id="PS50127">
    <property type="entry name" value="UBC_2"/>
    <property type="match status" value="1"/>
</dbReference>
<organism evidence="13 14">
    <name type="scientific">Hemibagrus wyckioides</name>
    <dbReference type="NCBI Taxonomy" id="337641"/>
    <lineage>
        <taxon>Eukaryota</taxon>
        <taxon>Metazoa</taxon>
        <taxon>Chordata</taxon>
        <taxon>Craniata</taxon>
        <taxon>Vertebrata</taxon>
        <taxon>Euteleostomi</taxon>
        <taxon>Actinopterygii</taxon>
        <taxon>Neopterygii</taxon>
        <taxon>Teleostei</taxon>
        <taxon>Ostariophysi</taxon>
        <taxon>Siluriformes</taxon>
        <taxon>Bagridae</taxon>
        <taxon>Hemibagrus</taxon>
    </lineage>
</organism>
<evidence type="ECO:0000313" key="14">
    <source>
        <dbReference type="Proteomes" id="UP000824219"/>
    </source>
</evidence>
<dbReference type="InterPro" id="IPR000608">
    <property type="entry name" value="UBC"/>
</dbReference>
<feature type="compositionally biased region" description="Basic and acidic residues" evidence="11">
    <location>
        <begin position="408"/>
        <end position="430"/>
    </location>
</feature>
<keyword evidence="3" id="KW-0547">Nucleotide-binding</keyword>
<dbReference type="Pfam" id="PF00179">
    <property type="entry name" value="UQ_con"/>
    <property type="match status" value="1"/>
</dbReference>
<feature type="domain" description="UBC core" evidence="12">
    <location>
        <begin position="253"/>
        <end position="403"/>
    </location>
</feature>
<dbReference type="CDD" id="cd23805">
    <property type="entry name" value="UBCc_UBE2T"/>
    <property type="match status" value="1"/>
</dbReference>
<comment type="caution">
    <text evidence="13">The sequence shown here is derived from an EMBL/GenBank/DDBJ whole genome shotgun (WGS) entry which is preliminary data.</text>
</comment>
<dbReference type="Gene3D" id="3.10.110.10">
    <property type="entry name" value="Ubiquitin Conjugating Enzyme"/>
    <property type="match status" value="1"/>
</dbReference>
<evidence type="ECO:0000256" key="2">
    <source>
        <dbReference type="ARBA" id="ARBA00022679"/>
    </source>
</evidence>
<dbReference type="FunFam" id="3.10.110.10:FF:000041">
    <property type="entry name" value="Ubiquitin-conjugating enzyme E2 T"/>
    <property type="match status" value="1"/>
</dbReference>
<dbReference type="EC" id="2.3.2.23" evidence="1"/>
<dbReference type="InterPro" id="IPR016135">
    <property type="entry name" value="UBQ-conjugating_enzyme/RWD"/>
</dbReference>
<gene>
    <name evidence="13" type="ORF">KOW79_012827</name>
</gene>
<dbReference type="InterPro" id="IPR050113">
    <property type="entry name" value="Ub_conjugating_enzyme"/>
</dbReference>
<sequence length="445" mass="50357">MLSRKLGQQLGRPTQSLSGWLVSKFLMRYNQILEENAVKLCEIQPDETVLELGHGPGLGLREAVQLLTGPRGKLLGVDYSNYMHHMATKNLQGHVASGKVALYCCDVAAMPLEDNSVDKVFHCNCYYFWPDLKAAALEINRVMKPDALMVTTLRLDRVVSFASKNMFHGENWRPEVYMEALQSCGFADVRMENRTDKLIPFQAIYATAANIIPETREVEAFPHMRSKNRVSAGRIKVQQNSVQNCDVDEDNMQRNSRLKRELHMLSTEPPPGVSCWQLDERVEELQAQIVGGANTPYDGGLFTLEIKIPDRYPFEPPKMRFLTPVYHPNIDNAGRICLDVLKLPPKGAWRPSLNISTVLSSIQLLMAEPNPDDPLMADISSEFKYNKVAYLEKAKRWTAKYATQKNKGHVEADQKILEDKSTKTAPKREALSAQENVEPHKRVCM</sequence>
<evidence type="ECO:0000256" key="9">
    <source>
        <dbReference type="ARBA" id="ARBA00082133"/>
    </source>
</evidence>
<reference evidence="13 14" key="1">
    <citation type="submission" date="2021-06" db="EMBL/GenBank/DDBJ databases">
        <title>Chromosome-level genome assembly of the red-tail catfish (Hemibagrus wyckioides).</title>
        <authorList>
            <person name="Shao F."/>
        </authorList>
    </citation>
    <scope>NUCLEOTIDE SEQUENCE [LARGE SCALE GENOMIC DNA]</scope>
    <source>
        <strain evidence="13">EC202008001</strain>
        <tissue evidence="13">Blood</tissue>
    </source>
</reference>
<dbReference type="GO" id="GO:0008757">
    <property type="term" value="F:S-adenosylmethionine-dependent methyltransferase activity"/>
    <property type="evidence" value="ECO:0007669"/>
    <property type="project" value="InterPro"/>
</dbReference>
<evidence type="ECO:0000256" key="3">
    <source>
        <dbReference type="ARBA" id="ARBA00022741"/>
    </source>
</evidence>
<evidence type="ECO:0000256" key="11">
    <source>
        <dbReference type="SAM" id="MobiDB-lite"/>
    </source>
</evidence>
<evidence type="ECO:0000313" key="13">
    <source>
        <dbReference type="EMBL" id="KAG7323125.1"/>
    </source>
</evidence>
<evidence type="ECO:0000256" key="7">
    <source>
        <dbReference type="ARBA" id="ARBA00076317"/>
    </source>
</evidence>
<dbReference type="SMART" id="SM00212">
    <property type="entry name" value="UBCc"/>
    <property type="match status" value="1"/>
</dbReference>
<evidence type="ECO:0000256" key="6">
    <source>
        <dbReference type="ARBA" id="ARBA00072440"/>
    </source>
</evidence>
<dbReference type="InterPro" id="IPR023313">
    <property type="entry name" value="UBQ-conjugating_AS"/>
</dbReference>
<dbReference type="SUPFAM" id="SSF53335">
    <property type="entry name" value="S-adenosyl-L-methionine-dependent methyltransferases"/>
    <property type="match status" value="1"/>
</dbReference>
<dbReference type="GO" id="GO:0061631">
    <property type="term" value="F:ubiquitin conjugating enzyme activity"/>
    <property type="evidence" value="ECO:0007669"/>
    <property type="project" value="UniProtKB-EC"/>
</dbReference>
<evidence type="ECO:0000256" key="8">
    <source>
        <dbReference type="ARBA" id="ARBA00077509"/>
    </source>
</evidence>
<dbReference type="Pfam" id="PF08241">
    <property type="entry name" value="Methyltransf_11"/>
    <property type="match status" value="1"/>
</dbReference>
<evidence type="ECO:0000256" key="10">
    <source>
        <dbReference type="PROSITE-ProRule" id="PRU10133"/>
    </source>
</evidence>